<keyword evidence="3" id="KW-1185">Reference proteome</keyword>
<feature type="region of interest" description="Disordered" evidence="1">
    <location>
        <begin position="34"/>
        <end position="53"/>
    </location>
</feature>
<dbReference type="AlphaFoldDB" id="A0A9P0K7N2"/>
<accession>A0A9P0K7N2</accession>
<organism evidence="2 3">
    <name type="scientific">Acanthoscelides obtectus</name>
    <name type="common">Bean weevil</name>
    <name type="synonym">Bruchus obtectus</name>
    <dbReference type="NCBI Taxonomy" id="200917"/>
    <lineage>
        <taxon>Eukaryota</taxon>
        <taxon>Metazoa</taxon>
        <taxon>Ecdysozoa</taxon>
        <taxon>Arthropoda</taxon>
        <taxon>Hexapoda</taxon>
        <taxon>Insecta</taxon>
        <taxon>Pterygota</taxon>
        <taxon>Neoptera</taxon>
        <taxon>Endopterygota</taxon>
        <taxon>Coleoptera</taxon>
        <taxon>Polyphaga</taxon>
        <taxon>Cucujiformia</taxon>
        <taxon>Chrysomeloidea</taxon>
        <taxon>Chrysomelidae</taxon>
        <taxon>Bruchinae</taxon>
        <taxon>Bruchini</taxon>
        <taxon>Acanthoscelides</taxon>
    </lineage>
</organism>
<reference evidence="2" key="1">
    <citation type="submission" date="2022-03" db="EMBL/GenBank/DDBJ databases">
        <authorList>
            <person name="Sayadi A."/>
        </authorList>
    </citation>
    <scope>NUCLEOTIDE SEQUENCE</scope>
</reference>
<dbReference type="EMBL" id="CAKOFQ010006756">
    <property type="protein sequence ID" value="CAH1968749.1"/>
    <property type="molecule type" value="Genomic_DNA"/>
</dbReference>
<comment type="caution">
    <text evidence="2">The sequence shown here is derived from an EMBL/GenBank/DDBJ whole genome shotgun (WGS) entry which is preliminary data.</text>
</comment>
<gene>
    <name evidence="2" type="ORF">ACAOBT_LOCUS8042</name>
</gene>
<dbReference type="OrthoDB" id="6743767at2759"/>
<protein>
    <submittedName>
        <fullName evidence="2">Uncharacterized protein</fullName>
    </submittedName>
</protein>
<evidence type="ECO:0000256" key="1">
    <source>
        <dbReference type="SAM" id="MobiDB-lite"/>
    </source>
</evidence>
<name>A0A9P0K7N2_ACAOB</name>
<evidence type="ECO:0000313" key="2">
    <source>
        <dbReference type="EMBL" id="CAH1968749.1"/>
    </source>
</evidence>
<sequence length="190" mass="22216">MAGNPGEIRSAVLGRRASNTENWSTVEVSRNGGNWARSTLRNDTKRSEIAEGQTSDYQNLETPLMNERPIRSNTFRLMTKIANMTKRKKLGKFKLLEEVWQTEKKIWKHKLQEIFIVKSICKKMFLGAISEILANRVNILNKHIIEIYEDVNFPKIPRNLPEILFKQKLNRRFYVKDYSANNFQGNTEKL</sequence>
<evidence type="ECO:0000313" key="3">
    <source>
        <dbReference type="Proteomes" id="UP001152888"/>
    </source>
</evidence>
<dbReference type="Proteomes" id="UP001152888">
    <property type="component" value="Unassembled WGS sequence"/>
</dbReference>
<proteinExistence type="predicted"/>
<feature type="compositionally biased region" description="Basic and acidic residues" evidence="1">
    <location>
        <begin position="40"/>
        <end position="49"/>
    </location>
</feature>